<sequence>MAGSGSPSRRTRGCAGAGGPVRGDRRMNAQAMLLAPWRATHVQLRWLSLAVLTLCALGAIALLLFAKRGEPAWMMVGAYDVGLIYLWAFFLSGMSLLAIEARWLCLPGMYRTAVLATVFYAVLSLLPTAIIAVVHGTDQMSMLLGSLLCVLGGLCFALVPRYIAVFLGIFPALVNTMSRLYNFPLIGDTRFVAWGSTLAMALLVVCVLRWRAVTAKPAQGQMGFSGPMVLQYRRGHWAGGSAINSLDATTQVRQRPDWMQPQPDLRHVGPNQPDNTLRVALGGWYLPRTLRGHLQGLAPGLLAMLVPGSILFLTFLGNHAISFHAWWPLATLLIGWITMFGSMGLMFTTLTLIQQRWKKNNAELPLLALLPGLGDVHTAKQRTLIVALRRPLMLQMGALIALLALTLPSHPSTISVLMLVTGQLSCALALVAGVIRVIGGRPLSTSGTFALMIAISLLIGSNSLLPNSMLGAQPWTPPMPYALTVLAVWLVVSVVLAWVGHRGWLAWKARPHAFMPNG</sequence>
<feature type="region of interest" description="Disordered" evidence="1">
    <location>
        <begin position="1"/>
        <end position="22"/>
    </location>
</feature>
<dbReference type="RefSeq" id="WP_204634831.1">
    <property type="nucleotide sequence ID" value="NZ_JADIKC010000002.1"/>
</dbReference>
<feature type="transmembrane region" description="Helical" evidence="2">
    <location>
        <begin position="111"/>
        <end position="134"/>
    </location>
</feature>
<keyword evidence="2" id="KW-0812">Transmembrane</keyword>
<keyword evidence="4" id="KW-1185">Reference proteome</keyword>
<feature type="transmembrane region" description="Helical" evidence="2">
    <location>
        <begin position="392"/>
        <end position="408"/>
    </location>
</feature>
<evidence type="ECO:0008006" key="5">
    <source>
        <dbReference type="Google" id="ProtNLM"/>
    </source>
</evidence>
<keyword evidence="2" id="KW-0472">Membrane</keyword>
<dbReference type="EMBL" id="JADIKC010000002">
    <property type="protein sequence ID" value="MBM7120363.1"/>
    <property type="molecule type" value="Genomic_DNA"/>
</dbReference>
<protein>
    <recommendedName>
        <fullName evidence="5">ABC transporter permease</fullName>
    </recommendedName>
</protein>
<gene>
    <name evidence="3" type="ORF">ISP20_04240</name>
</gene>
<reference evidence="3 4" key="1">
    <citation type="submission" date="2020-10" db="EMBL/GenBank/DDBJ databases">
        <title>Phylogeny of dyella-like bacteria.</title>
        <authorList>
            <person name="Fu J."/>
        </authorList>
    </citation>
    <scope>NUCLEOTIDE SEQUENCE [LARGE SCALE GENOMIC DNA]</scope>
    <source>
        <strain evidence="3 4">THG-B117</strain>
    </source>
</reference>
<feature type="transmembrane region" description="Helical" evidence="2">
    <location>
        <begin position="329"/>
        <end position="353"/>
    </location>
</feature>
<name>A0ABS2JN51_9GAMM</name>
<feature type="transmembrane region" description="Helical" evidence="2">
    <location>
        <begin position="46"/>
        <end position="66"/>
    </location>
</feature>
<feature type="transmembrane region" description="Helical" evidence="2">
    <location>
        <begin position="297"/>
        <end position="317"/>
    </location>
</feature>
<evidence type="ECO:0000256" key="1">
    <source>
        <dbReference type="SAM" id="MobiDB-lite"/>
    </source>
</evidence>
<keyword evidence="2" id="KW-1133">Transmembrane helix</keyword>
<accession>A0ABS2JN51</accession>
<organism evidence="3 4">
    <name type="scientific">Dyella kyungheensis</name>
    <dbReference type="NCBI Taxonomy" id="1242174"/>
    <lineage>
        <taxon>Bacteria</taxon>
        <taxon>Pseudomonadati</taxon>
        <taxon>Pseudomonadota</taxon>
        <taxon>Gammaproteobacteria</taxon>
        <taxon>Lysobacterales</taxon>
        <taxon>Rhodanobacteraceae</taxon>
        <taxon>Dyella</taxon>
    </lineage>
</organism>
<evidence type="ECO:0000256" key="2">
    <source>
        <dbReference type="SAM" id="Phobius"/>
    </source>
</evidence>
<feature type="transmembrane region" description="Helical" evidence="2">
    <location>
        <begin position="191"/>
        <end position="210"/>
    </location>
</feature>
<proteinExistence type="predicted"/>
<comment type="caution">
    <text evidence="3">The sequence shown here is derived from an EMBL/GenBank/DDBJ whole genome shotgun (WGS) entry which is preliminary data.</text>
</comment>
<evidence type="ECO:0000313" key="4">
    <source>
        <dbReference type="Proteomes" id="UP001430065"/>
    </source>
</evidence>
<dbReference type="Proteomes" id="UP001430065">
    <property type="component" value="Unassembled WGS sequence"/>
</dbReference>
<feature type="transmembrane region" description="Helical" evidence="2">
    <location>
        <begin position="78"/>
        <end position="99"/>
    </location>
</feature>
<feature type="transmembrane region" description="Helical" evidence="2">
    <location>
        <begin position="414"/>
        <end position="435"/>
    </location>
</feature>
<feature type="transmembrane region" description="Helical" evidence="2">
    <location>
        <begin position="481"/>
        <end position="500"/>
    </location>
</feature>
<evidence type="ECO:0000313" key="3">
    <source>
        <dbReference type="EMBL" id="MBM7120363.1"/>
    </source>
</evidence>
<feature type="transmembrane region" description="Helical" evidence="2">
    <location>
        <begin position="442"/>
        <end position="461"/>
    </location>
</feature>
<feature type="transmembrane region" description="Helical" evidence="2">
    <location>
        <begin position="146"/>
        <end position="171"/>
    </location>
</feature>